<evidence type="ECO:0000259" key="5">
    <source>
        <dbReference type="Pfam" id="PF24827"/>
    </source>
</evidence>
<sequence>MHGPIESIRFSGLGAGPALIVLGAVHGNEICGPNAIRRAIAACRSGELLIRRGDVTFVPVANPKAYLQNTREGDRNLNRDLREKPYPADYEDRIGNRLCSLLRQHDVLLDIHSFKSPGVPFTFFGPENNRGELEAFRHADAEGALAACLGTTIAIHGWLENYARLLAVRERIGFPCTSIAEGWGTTEYIRFSGGYGVTLECGLHDDPVSAEVGYSAIVNTLAHLGLTDGPAPALRPQTVIHMVDVIVCEQAGDRLEGRWKTGDAVAAGDLVARRANGEAVRAARPGFIIFPNANPKPGEGICHLGVASDRRI</sequence>
<name>A0A4D7BGF1_9HYPH</name>
<dbReference type="EMBL" id="CP039690">
    <property type="protein sequence ID" value="QCI69473.1"/>
    <property type="molecule type" value="Genomic_DNA"/>
</dbReference>
<accession>A0A4D7BGF1</accession>
<evidence type="ECO:0000256" key="3">
    <source>
        <dbReference type="ARBA" id="ARBA00022801"/>
    </source>
</evidence>
<dbReference type="KEGG" id="pstg:E8M01_28135"/>
<dbReference type="Pfam" id="PF24827">
    <property type="entry name" value="AstE_AspA_cat"/>
    <property type="match status" value="1"/>
</dbReference>
<protein>
    <submittedName>
        <fullName evidence="6">Succinylglutamate desuccinylase</fullName>
    </submittedName>
</protein>
<evidence type="ECO:0000256" key="1">
    <source>
        <dbReference type="ARBA" id="ARBA00001947"/>
    </source>
</evidence>
<feature type="domain" description="Succinylglutamate desuccinylase/Aspartoacylase catalytic" evidence="5">
    <location>
        <begin position="15"/>
        <end position="116"/>
    </location>
</feature>
<keyword evidence="4" id="KW-0862">Zinc</keyword>
<gene>
    <name evidence="6" type="ORF">E8M01_28135</name>
</gene>
<dbReference type="GO" id="GO:0016788">
    <property type="term" value="F:hydrolase activity, acting on ester bonds"/>
    <property type="evidence" value="ECO:0007669"/>
    <property type="project" value="InterPro"/>
</dbReference>
<keyword evidence="2" id="KW-0479">Metal-binding</keyword>
<proteinExistence type="predicted"/>
<organism evidence="6 7">
    <name type="scientific">Phreatobacter stygius</name>
    <dbReference type="NCBI Taxonomy" id="1940610"/>
    <lineage>
        <taxon>Bacteria</taxon>
        <taxon>Pseudomonadati</taxon>
        <taxon>Pseudomonadota</taxon>
        <taxon>Alphaproteobacteria</taxon>
        <taxon>Hyphomicrobiales</taxon>
        <taxon>Phreatobacteraceae</taxon>
        <taxon>Phreatobacter</taxon>
    </lineage>
</organism>
<evidence type="ECO:0000313" key="6">
    <source>
        <dbReference type="EMBL" id="QCI69473.1"/>
    </source>
</evidence>
<dbReference type="InterPro" id="IPR053138">
    <property type="entry name" value="N-alpha-Ac-DABA_deacetylase"/>
</dbReference>
<dbReference type="AlphaFoldDB" id="A0A4D7BGF1"/>
<keyword evidence="7" id="KW-1185">Reference proteome</keyword>
<comment type="cofactor">
    <cofactor evidence="1">
        <name>Zn(2+)</name>
        <dbReference type="ChEBI" id="CHEBI:29105"/>
    </cofactor>
</comment>
<reference evidence="6 7" key="1">
    <citation type="submission" date="2019-04" db="EMBL/GenBank/DDBJ databases">
        <title>Phreatobacter aquaticus sp. nov.</title>
        <authorList>
            <person name="Choi A."/>
        </authorList>
    </citation>
    <scope>NUCLEOTIDE SEQUENCE [LARGE SCALE GENOMIC DNA]</scope>
    <source>
        <strain evidence="6 7">KCTC 52518</strain>
    </source>
</reference>
<dbReference type="PANTHER" id="PTHR37326">
    <property type="entry name" value="BLL3975 PROTEIN"/>
    <property type="match status" value="1"/>
</dbReference>
<dbReference type="OrthoDB" id="9804204at2"/>
<dbReference type="SUPFAM" id="SSF53187">
    <property type="entry name" value="Zn-dependent exopeptidases"/>
    <property type="match status" value="1"/>
</dbReference>
<dbReference type="Proteomes" id="UP000298781">
    <property type="component" value="Chromosome"/>
</dbReference>
<dbReference type="GO" id="GO:0046872">
    <property type="term" value="F:metal ion binding"/>
    <property type="evidence" value="ECO:0007669"/>
    <property type="project" value="UniProtKB-KW"/>
</dbReference>
<dbReference type="InterPro" id="IPR055438">
    <property type="entry name" value="AstE_AspA_cat"/>
</dbReference>
<evidence type="ECO:0000313" key="7">
    <source>
        <dbReference type="Proteomes" id="UP000298781"/>
    </source>
</evidence>
<evidence type="ECO:0000256" key="4">
    <source>
        <dbReference type="ARBA" id="ARBA00022833"/>
    </source>
</evidence>
<keyword evidence="3" id="KW-0378">Hydrolase</keyword>
<evidence type="ECO:0000256" key="2">
    <source>
        <dbReference type="ARBA" id="ARBA00022723"/>
    </source>
</evidence>
<dbReference type="PANTHER" id="PTHR37326:SF1">
    <property type="entry name" value="BLL3975 PROTEIN"/>
    <property type="match status" value="1"/>
</dbReference>
<dbReference type="Gene3D" id="3.40.630.10">
    <property type="entry name" value="Zn peptidases"/>
    <property type="match status" value="1"/>
</dbReference>